<dbReference type="SUPFAM" id="SSF111331">
    <property type="entry name" value="NAD kinase/diacylglycerol kinase-like"/>
    <property type="match status" value="1"/>
</dbReference>
<sequence length="318" mass="32736">MEPIHPASTHPAITPGSRTLIVINPAAGQLDTERTLRLLAGAFAVRGASFDLFHTAGAGDAERAARHAAQGGYRAVVAVGGDGTVGEVISGLAGTDIPLGIIPKGTGNQVAVNLGIPRDIEDAVEVAVNGVPACIDLGRLADGRYFALAAGAGWDAAVIAGATRELKDRWGFGAYLYAGLRVGVTPPSTLFRITADGHMLTVPAAMVLVANMGQFVAAPFPPVEVSVGPAVSYQDGLLDVCIFAPRTLPDVAAVVWRVVSGQYAGDDRLIYLQAADVRVESDPPVVTEVDGELIGNTPLHARAVPGGITVLVPGPDEY</sequence>
<dbReference type="InterPro" id="IPR045540">
    <property type="entry name" value="YegS/DAGK_C"/>
</dbReference>
<gene>
    <name evidence="2" type="ORF">HNQ61_005425</name>
</gene>
<dbReference type="InterPro" id="IPR017438">
    <property type="entry name" value="ATP-NAD_kinase_N"/>
</dbReference>
<dbReference type="Pfam" id="PF19279">
    <property type="entry name" value="YegS_C"/>
    <property type="match status" value="1"/>
</dbReference>
<dbReference type="PANTHER" id="PTHR30492">
    <property type="entry name" value="METHYLGLYOXAL SYNTHASE"/>
    <property type="match status" value="1"/>
</dbReference>
<dbReference type="InterPro" id="IPR005218">
    <property type="entry name" value="Diacylglycerol/lipid_kinase"/>
</dbReference>
<evidence type="ECO:0000259" key="1">
    <source>
        <dbReference type="PROSITE" id="PS50146"/>
    </source>
</evidence>
<dbReference type="EMBL" id="JACHIA010000029">
    <property type="protein sequence ID" value="MBB6073747.1"/>
    <property type="molecule type" value="Genomic_DNA"/>
</dbReference>
<dbReference type="GO" id="GO:0005829">
    <property type="term" value="C:cytosol"/>
    <property type="evidence" value="ECO:0007669"/>
    <property type="project" value="TreeGrafter"/>
</dbReference>
<dbReference type="Pfam" id="PF00781">
    <property type="entry name" value="DAGK_cat"/>
    <property type="match status" value="1"/>
</dbReference>
<dbReference type="GO" id="GO:0008929">
    <property type="term" value="F:methylglyoxal synthase activity"/>
    <property type="evidence" value="ECO:0007669"/>
    <property type="project" value="InterPro"/>
</dbReference>
<evidence type="ECO:0000313" key="2">
    <source>
        <dbReference type="EMBL" id="MBB6073747.1"/>
    </source>
</evidence>
<dbReference type="GO" id="GO:0005524">
    <property type="term" value="F:ATP binding"/>
    <property type="evidence" value="ECO:0007669"/>
    <property type="project" value="InterPro"/>
</dbReference>
<dbReference type="InterPro" id="IPR004363">
    <property type="entry name" value="Methylgl_synth"/>
</dbReference>
<dbReference type="GO" id="GO:0008654">
    <property type="term" value="P:phospholipid biosynthetic process"/>
    <property type="evidence" value="ECO:0007669"/>
    <property type="project" value="InterPro"/>
</dbReference>
<accession>A0A841H6M8</accession>
<evidence type="ECO:0000313" key="3">
    <source>
        <dbReference type="Proteomes" id="UP000582837"/>
    </source>
</evidence>
<reference evidence="2 3" key="1">
    <citation type="submission" date="2020-08" db="EMBL/GenBank/DDBJ databases">
        <title>Genomic Encyclopedia of Type Strains, Phase IV (KMG-IV): sequencing the most valuable type-strain genomes for metagenomic binning, comparative biology and taxonomic classification.</title>
        <authorList>
            <person name="Goeker M."/>
        </authorList>
    </citation>
    <scope>NUCLEOTIDE SEQUENCE [LARGE SCALE GENOMIC DNA]</scope>
    <source>
        <strain evidence="2 3">DSM 29007</strain>
    </source>
</reference>
<dbReference type="InterPro" id="IPR001206">
    <property type="entry name" value="Diacylglycerol_kinase_cat_dom"/>
</dbReference>
<protein>
    <submittedName>
        <fullName evidence="2">YegS/Rv2252/BmrU family lipid kinase</fullName>
    </submittedName>
</protein>
<dbReference type="GO" id="GO:0019242">
    <property type="term" value="P:methylglyoxal biosynthetic process"/>
    <property type="evidence" value="ECO:0007669"/>
    <property type="project" value="InterPro"/>
</dbReference>
<feature type="domain" description="DAGKc" evidence="1">
    <location>
        <begin position="14"/>
        <end position="145"/>
    </location>
</feature>
<dbReference type="AlphaFoldDB" id="A0A841H6M8"/>
<keyword evidence="2" id="KW-0808">Transferase</keyword>
<dbReference type="Gene3D" id="2.60.200.40">
    <property type="match status" value="1"/>
</dbReference>
<proteinExistence type="predicted"/>
<keyword evidence="3" id="KW-1185">Reference proteome</keyword>
<name>A0A841H6M8_9BACT</name>
<dbReference type="NCBIfam" id="TIGR00147">
    <property type="entry name" value="YegS/Rv2252/BmrU family lipid kinase"/>
    <property type="match status" value="1"/>
</dbReference>
<dbReference type="Proteomes" id="UP000582837">
    <property type="component" value="Unassembled WGS sequence"/>
</dbReference>
<organism evidence="2 3">
    <name type="scientific">Longimicrobium terrae</name>
    <dbReference type="NCBI Taxonomy" id="1639882"/>
    <lineage>
        <taxon>Bacteria</taxon>
        <taxon>Pseudomonadati</taxon>
        <taxon>Gemmatimonadota</taxon>
        <taxon>Longimicrobiia</taxon>
        <taxon>Longimicrobiales</taxon>
        <taxon>Longimicrobiaceae</taxon>
        <taxon>Longimicrobium</taxon>
    </lineage>
</organism>
<dbReference type="RefSeq" id="WP_170035155.1">
    <property type="nucleotide sequence ID" value="NZ_JABDTL010000001.1"/>
</dbReference>
<dbReference type="PANTHER" id="PTHR30492:SF0">
    <property type="entry name" value="METHYLGLYOXAL SYNTHASE"/>
    <property type="match status" value="1"/>
</dbReference>
<keyword evidence="2" id="KW-0418">Kinase</keyword>
<dbReference type="SMART" id="SM00046">
    <property type="entry name" value="DAGKc"/>
    <property type="match status" value="1"/>
</dbReference>
<dbReference type="Gene3D" id="3.40.50.10330">
    <property type="entry name" value="Probable inorganic polyphosphate/atp-NAD kinase, domain 1"/>
    <property type="match status" value="1"/>
</dbReference>
<dbReference type="PROSITE" id="PS50146">
    <property type="entry name" value="DAGK"/>
    <property type="match status" value="1"/>
</dbReference>
<dbReference type="GO" id="GO:0016301">
    <property type="term" value="F:kinase activity"/>
    <property type="evidence" value="ECO:0007669"/>
    <property type="project" value="UniProtKB-KW"/>
</dbReference>
<comment type="caution">
    <text evidence="2">The sequence shown here is derived from an EMBL/GenBank/DDBJ whole genome shotgun (WGS) entry which is preliminary data.</text>
</comment>
<dbReference type="InterPro" id="IPR016064">
    <property type="entry name" value="NAD/diacylglycerol_kinase_sf"/>
</dbReference>